<dbReference type="InterPro" id="IPR005532">
    <property type="entry name" value="SUMF_dom"/>
</dbReference>
<feature type="domain" description="HTH cro/C1-type" evidence="1">
    <location>
        <begin position="14"/>
        <end position="48"/>
    </location>
</feature>
<dbReference type="STRING" id="1210090.GCA_001613185_03984"/>
<dbReference type="Gene3D" id="1.10.260.40">
    <property type="entry name" value="lambda repressor-like DNA-binding domains"/>
    <property type="match status" value="1"/>
</dbReference>
<dbReference type="Pfam" id="PF03781">
    <property type="entry name" value="FGE-sulfatase"/>
    <property type="match status" value="1"/>
</dbReference>
<gene>
    <name evidence="2" type="ORF">DFR74_11661</name>
</gene>
<dbReference type="PROSITE" id="PS50943">
    <property type="entry name" value="HTH_CROC1"/>
    <property type="match status" value="1"/>
</dbReference>
<dbReference type="Pfam" id="PF13560">
    <property type="entry name" value="HTH_31"/>
    <property type="match status" value="1"/>
</dbReference>
<name>A0A366D352_9NOCA</name>
<evidence type="ECO:0000313" key="2">
    <source>
        <dbReference type="EMBL" id="RBO84500.1"/>
    </source>
</evidence>
<dbReference type="InterPro" id="IPR042095">
    <property type="entry name" value="SUMF_sf"/>
</dbReference>
<dbReference type="InterPro" id="IPR001387">
    <property type="entry name" value="Cro/C1-type_HTH"/>
</dbReference>
<dbReference type="Gene3D" id="3.90.1580.10">
    <property type="entry name" value="paralog of FGE (formylglycine-generating enzyme)"/>
    <property type="match status" value="1"/>
</dbReference>
<dbReference type="SMART" id="SM00530">
    <property type="entry name" value="HTH_XRE"/>
    <property type="match status" value="1"/>
</dbReference>
<evidence type="ECO:0000313" key="3">
    <source>
        <dbReference type="Proteomes" id="UP000252586"/>
    </source>
</evidence>
<dbReference type="EMBL" id="QNRE01000016">
    <property type="protein sequence ID" value="RBO84500.1"/>
    <property type="molecule type" value="Genomic_DNA"/>
</dbReference>
<dbReference type="InterPro" id="IPR010982">
    <property type="entry name" value="Lambda_DNA-bd_dom_sf"/>
</dbReference>
<dbReference type="PANTHER" id="PTHR23150">
    <property type="entry name" value="SULFATASE MODIFYING FACTOR 1, 2"/>
    <property type="match status" value="1"/>
</dbReference>
<sequence length="311" mass="33967">MGIVVRSWTGAEARALRDARRMSITEFAAHIGVNPRLISRWEAGGKNIRPRPVNQAALDTILARLGSDELTRFVEAISPAVLSDARDTDVPEQRTDTRHPADGKLMTWIPEGIYLAGPQDQPVWVAGYWIDVFPTTNADYARFVAAQGYSAPHHWGGPAPAREIADHPVVWVSRDDAATYARWAQKSLPTSQQWEKAARGTRGNVWPWGNQPTPAKCNIRGSGPGTTTPVATYASGVSPFGVYDLVGNTWEWTATETTSGRYELKGSAFTSPFDRGEPSAFNDAAHSMLDDDTGFRCVATGLANEADQVDR</sequence>
<keyword evidence="3" id="KW-1185">Reference proteome</keyword>
<dbReference type="RefSeq" id="WP_084537811.1">
    <property type="nucleotide sequence ID" value="NZ_CP107943.1"/>
</dbReference>
<dbReference type="InterPro" id="IPR016187">
    <property type="entry name" value="CTDL_fold"/>
</dbReference>
<protein>
    <submittedName>
        <fullName evidence="2">Formylglycine-generating enzyme required for sulfatase activity</fullName>
    </submittedName>
</protein>
<dbReference type="SUPFAM" id="SSF56436">
    <property type="entry name" value="C-type lectin-like"/>
    <property type="match status" value="1"/>
</dbReference>
<dbReference type="SUPFAM" id="SSF47413">
    <property type="entry name" value="lambda repressor-like DNA-binding domains"/>
    <property type="match status" value="1"/>
</dbReference>
<dbReference type="GO" id="GO:0120147">
    <property type="term" value="F:formylglycine-generating oxidase activity"/>
    <property type="evidence" value="ECO:0007669"/>
    <property type="project" value="TreeGrafter"/>
</dbReference>
<comment type="caution">
    <text evidence="2">The sequence shown here is derived from an EMBL/GenBank/DDBJ whole genome shotgun (WGS) entry which is preliminary data.</text>
</comment>
<reference evidence="2 3" key="1">
    <citation type="submission" date="2018-06" db="EMBL/GenBank/DDBJ databases">
        <title>Genomic Encyclopedia of Type Strains, Phase IV (KMG-IV): sequencing the most valuable type-strain genomes for metagenomic binning, comparative biology and taxonomic classification.</title>
        <authorList>
            <person name="Goeker M."/>
        </authorList>
    </citation>
    <scope>NUCLEOTIDE SEQUENCE [LARGE SCALE GENOMIC DNA]</scope>
    <source>
        <strain evidence="2 3">DSM 44599</strain>
    </source>
</reference>
<organism evidence="2 3">
    <name type="scientific">Nocardia puris</name>
    <dbReference type="NCBI Taxonomy" id="208602"/>
    <lineage>
        <taxon>Bacteria</taxon>
        <taxon>Bacillati</taxon>
        <taxon>Actinomycetota</taxon>
        <taxon>Actinomycetes</taxon>
        <taxon>Mycobacteriales</taxon>
        <taxon>Nocardiaceae</taxon>
        <taxon>Nocardia</taxon>
    </lineage>
</organism>
<proteinExistence type="predicted"/>
<dbReference type="AlphaFoldDB" id="A0A366D352"/>
<evidence type="ECO:0000259" key="1">
    <source>
        <dbReference type="PROSITE" id="PS50943"/>
    </source>
</evidence>
<dbReference type="CDD" id="cd00093">
    <property type="entry name" value="HTH_XRE"/>
    <property type="match status" value="1"/>
</dbReference>
<accession>A0A366D352</accession>
<dbReference type="PANTHER" id="PTHR23150:SF19">
    <property type="entry name" value="FORMYLGLYCINE-GENERATING ENZYME"/>
    <property type="match status" value="1"/>
</dbReference>
<dbReference type="Proteomes" id="UP000252586">
    <property type="component" value="Unassembled WGS sequence"/>
</dbReference>
<dbReference type="GO" id="GO:0003677">
    <property type="term" value="F:DNA binding"/>
    <property type="evidence" value="ECO:0007669"/>
    <property type="project" value="InterPro"/>
</dbReference>
<dbReference type="OrthoDB" id="9768004at2"/>
<dbReference type="InterPro" id="IPR051043">
    <property type="entry name" value="Sulfatase_Mod_Factor_Kinase"/>
</dbReference>